<accession>A0A3Q3A3W9</accession>
<dbReference type="Proteomes" id="UP000264800">
    <property type="component" value="Unplaced"/>
</dbReference>
<evidence type="ECO:0000256" key="8">
    <source>
        <dbReference type="SAM" id="SignalP"/>
    </source>
</evidence>
<dbReference type="PANTHER" id="PTHR14356:SF3">
    <property type="entry name" value="INTERLEUKIN-15"/>
    <property type="match status" value="1"/>
</dbReference>
<dbReference type="Gene3D" id="1.20.1250.70">
    <property type="entry name" value="Interleukin-15/Interleukin-21"/>
    <property type="match status" value="1"/>
</dbReference>
<dbReference type="GO" id="GO:0005126">
    <property type="term" value="F:cytokine receptor binding"/>
    <property type="evidence" value="ECO:0007669"/>
    <property type="project" value="InterPro"/>
</dbReference>
<dbReference type="GO" id="GO:0001819">
    <property type="term" value="P:positive regulation of cytokine production"/>
    <property type="evidence" value="ECO:0007669"/>
    <property type="project" value="TreeGrafter"/>
</dbReference>
<evidence type="ECO:0000256" key="6">
    <source>
        <dbReference type="ARBA" id="ARBA00023157"/>
    </source>
</evidence>
<evidence type="ECO:0000256" key="4">
    <source>
        <dbReference type="ARBA" id="ARBA00022525"/>
    </source>
</evidence>
<evidence type="ECO:0000256" key="3">
    <source>
        <dbReference type="ARBA" id="ARBA00022514"/>
    </source>
</evidence>
<keyword evidence="4" id="KW-0964">Secreted</keyword>
<dbReference type="GO" id="GO:0005125">
    <property type="term" value="F:cytokine activity"/>
    <property type="evidence" value="ECO:0007669"/>
    <property type="project" value="UniProtKB-KW"/>
</dbReference>
<dbReference type="InterPro" id="IPR003443">
    <property type="entry name" value="IL-15/IL-21_fam"/>
</dbReference>
<evidence type="ECO:0000256" key="1">
    <source>
        <dbReference type="ARBA" id="ARBA00004613"/>
    </source>
</evidence>
<name>A0A3Q3A3W9_KRYMA</name>
<dbReference type="InterPro" id="IPR009079">
    <property type="entry name" value="4_helix_cytokine-like_core"/>
</dbReference>
<keyword evidence="5 8" id="KW-0732">Signal</keyword>
<keyword evidence="10" id="KW-1185">Reference proteome</keyword>
<reference evidence="9" key="1">
    <citation type="submission" date="2025-08" db="UniProtKB">
        <authorList>
            <consortium name="Ensembl"/>
        </authorList>
    </citation>
    <scope>IDENTIFICATION</scope>
</reference>
<dbReference type="Pfam" id="PF02372">
    <property type="entry name" value="IL15"/>
    <property type="match status" value="1"/>
</dbReference>
<reference evidence="9" key="2">
    <citation type="submission" date="2025-09" db="UniProtKB">
        <authorList>
            <consortium name="Ensembl"/>
        </authorList>
    </citation>
    <scope>IDENTIFICATION</scope>
</reference>
<dbReference type="Ensembl" id="ENSKMAT00000010677.1">
    <property type="protein sequence ID" value="ENSKMAP00000010515.1"/>
    <property type="gene ID" value="ENSKMAG00000007902.1"/>
</dbReference>
<dbReference type="OMA" id="SVLCEEM"/>
<dbReference type="PANTHER" id="PTHR14356">
    <property type="entry name" value="INTERLEUKIN-15-RELATED"/>
    <property type="match status" value="1"/>
</dbReference>
<dbReference type="STRING" id="37003.ENSKMAP00000010515"/>
<protein>
    <recommendedName>
        <fullName evidence="7">Interleukin</fullName>
    </recommendedName>
</protein>
<keyword evidence="6" id="KW-1015">Disulfide bond</keyword>
<evidence type="ECO:0000256" key="5">
    <source>
        <dbReference type="ARBA" id="ARBA00022729"/>
    </source>
</evidence>
<dbReference type="GeneTree" id="ENSGT00520000058824"/>
<sequence length="147" mass="16845">MLRGRSSHESVFVCVCLFVLLTQSSPRKFCSKDFFAQVKALNETLNQTGLNFSLYTPTIQDYQKCPSVALKCFADELEVLNRELEISGVKRSPLFKTLQRLEKNEKQSDCLRCELLEERSAEIFLQNLQDTVQEINAKNCQITAKKS</sequence>
<dbReference type="AlphaFoldDB" id="A0A3Q3A3W9"/>
<organism evidence="9 10">
    <name type="scientific">Kryptolebias marmoratus</name>
    <name type="common">Mangrove killifish</name>
    <name type="synonym">Rivulus marmoratus</name>
    <dbReference type="NCBI Taxonomy" id="37003"/>
    <lineage>
        <taxon>Eukaryota</taxon>
        <taxon>Metazoa</taxon>
        <taxon>Chordata</taxon>
        <taxon>Craniata</taxon>
        <taxon>Vertebrata</taxon>
        <taxon>Euteleostomi</taxon>
        <taxon>Actinopterygii</taxon>
        <taxon>Neopterygii</taxon>
        <taxon>Teleostei</taxon>
        <taxon>Neoteleostei</taxon>
        <taxon>Acanthomorphata</taxon>
        <taxon>Ovalentaria</taxon>
        <taxon>Atherinomorphae</taxon>
        <taxon>Cyprinodontiformes</taxon>
        <taxon>Rivulidae</taxon>
        <taxon>Kryptolebias</taxon>
    </lineage>
</organism>
<dbReference type="GO" id="GO:0050778">
    <property type="term" value="P:positive regulation of immune response"/>
    <property type="evidence" value="ECO:0007669"/>
    <property type="project" value="TreeGrafter"/>
</dbReference>
<dbReference type="GO" id="GO:0042102">
    <property type="term" value="P:positive regulation of T cell proliferation"/>
    <property type="evidence" value="ECO:0007669"/>
    <property type="project" value="TreeGrafter"/>
</dbReference>
<comment type="subcellular location">
    <subcellularLocation>
        <location evidence="1">Secreted</location>
    </subcellularLocation>
</comment>
<dbReference type="GO" id="GO:0005615">
    <property type="term" value="C:extracellular space"/>
    <property type="evidence" value="ECO:0007669"/>
    <property type="project" value="UniProtKB-KW"/>
</dbReference>
<evidence type="ECO:0000256" key="7">
    <source>
        <dbReference type="RuleBase" id="RU003453"/>
    </source>
</evidence>
<keyword evidence="3 7" id="KW-0202">Cytokine</keyword>
<feature type="chain" id="PRO_5018652806" description="Interleukin" evidence="8">
    <location>
        <begin position="25"/>
        <end position="147"/>
    </location>
</feature>
<comment type="similarity">
    <text evidence="2 7">Belongs to the IL-15/IL-21 family.</text>
</comment>
<proteinExistence type="inferred from homology"/>
<dbReference type="GO" id="GO:0042119">
    <property type="term" value="P:neutrophil activation"/>
    <property type="evidence" value="ECO:0007669"/>
    <property type="project" value="TreeGrafter"/>
</dbReference>
<dbReference type="GO" id="GO:0006955">
    <property type="term" value="P:immune response"/>
    <property type="evidence" value="ECO:0007669"/>
    <property type="project" value="InterPro"/>
</dbReference>
<evidence type="ECO:0000313" key="9">
    <source>
        <dbReference type="Ensembl" id="ENSKMAP00000010515.1"/>
    </source>
</evidence>
<evidence type="ECO:0000313" key="10">
    <source>
        <dbReference type="Proteomes" id="UP000264800"/>
    </source>
</evidence>
<evidence type="ECO:0000256" key="2">
    <source>
        <dbReference type="ARBA" id="ARBA00006050"/>
    </source>
</evidence>
<feature type="signal peptide" evidence="8">
    <location>
        <begin position="1"/>
        <end position="24"/>
    </location>
</feature>
<dbReference type="SUPFAM" id="SSF47266">
    <property type="entry name" value="4-helical cytokines"/>
    <property type="match status" value="1"/>
</dbReference>